<keyword evidence="1" id="KW-0472">Membrane</keyword>
<sequence>MLGRFAVRWQPEVVLVGMLVVYVLAGLAVHGCGGGGGGRPAPQQQIRSRQVTQATSQAFGRVLSQAIGVQGGRGFVSRLRKLTRQATCPQVTTNWTDFTQPPPDPWVITLDYGNGCTDEDGNFGKGSITMSISNPQVDAEGDLVSGTIGFQFNNFTMEGETHSGTLTVEVINALTANVSLDLTYQAEGCTEHLLFDGTIAFAADETFFTISGNGTYTSSVLGDLQLSYVMTNLRFTDGCDFPVGGTMNVTYDNTTELWSFPGTCGVGSVSVNGGAPQNVVLEDIPTCG</sequence>
<dbReference type="Proteomes" id="UP000236173">
    <property type="component" value="Unassembled WGS sequence"/>
</dbReference>
<keyword evidence="1" id="KW-1133">Transmembrane helix</keyword>
<comment type="caution">
    <text evidence="2">The sequence shown here is derived from an EMBL/GenBank/DDBJ whole genome shotgun (WGS) entry which is preliminary data.</text>
</comment>
<dbReference type="EMBL" id="BEHT01000014">
    <property type="protein sequence ID" value="GBC98704.1"/>
    <property type="molecule type" value="Genomic_DNA"/>
</dbReference>
<accession>A0A2H5XC14</accession>
<name>A0A2H5XC14_9BACT</name>
<protein>
    <submittedName>
        <fullName evidence="2">Uncharacterized protein</fullName>
    </submittedName>
</protein>
<proteinExistence type="predicted"/>
<evidence type="ECO:0000313" key="3">
    <source>
        <dbReference type="Proteomes" id="UP000236173"/>
    </source>
</evidence>
<organism evidence="2 3">
    <name type="scientific">Candidatus Fervidibacter japonicus</name>
    <dbReference type="NCBI Taxonomy" id="2035412"/>
    <lineage>
        <taxon>Bacteria</taxon>
        <taxon>Candidatus Fervidibacterota</taxon>
        <taxon>Candidatus Fervidibacter</taxon>
    </lineage>
</organism>
<reference evidence="3" key="1">
    <citation type="submission" date="2017-09" db="EMBL/GenBank/DDBJ databases">
        <title>Metaegenomics of thermophilic ammonia-oxidizing enrichment culture.</title>
        <authorList>
            <person name="Kato S."/>
            <person name="Suzuki K."/>
        </authorList>
    </citation>
    <scope>NUCLEOTIDE SEQUENCE [LARGE SCALE GENOMIC DNA]</scope>
</reference>
<evidence type="ECO:0000256" key="1">
    <source>
        <dbReference type="SAM" id="Phobius"/>
    </source>
</evidence>
<keyword evidence="1" id="KW-0812">Transmembrane</keyword>
<dbReference type="AlphaFoldDB" id="A0A2H5XC14"/>
<gene>
    <name evidence="2" type="ORF">HRbin17_01218</name>
</gene>
<feature type="transmembrane region" description="Helical" evidence="1">
    <location>
        <begin position="12"/>
        <end position="31"/>
    </location>
</feature>
<evidence type="ECO:0000313" key="2">
    <source>
        <dbReference type="EMBL" id="GBC98704.1"/>
    </source>
</evidence>